<evidence type="ECO:0000259" key="2">
    <source>
        <dbReference type="PROSITE" id="PS50011"/>
    </source>
</evidence>
<feature type="coiled-coil region" evidence="1">
    <location>
        <begin position="28"/>
        <end position="62"/>
    </location>
</feature>
<evidence type="ECO:0000313" key="4">
    <source>
        <dbReference type="Proteomes" id="UP000008312"/>
    </source>
</evidence>
<name>D8M751_BLAHO</name>
<dbReference type="Proteomes" id="UP000008312">
    <property type="component" value="Unassembled WGS sequence"/>
</dbReference>
<dbReference type="GeneID" id="24923274"/>
<proteinExistence type="predicted"/>
<dbReference type="OrthoDB" id="4062651at2759"/>
<dbReference type="InParanoid" id="D8M751"/>
<dbReference type="InterPro" id="IPR000719">
    <property type="entry name" value="Prot_kinase_dom"/>
</dbReference>
<dbReference type="EMBL" id="FN668672">
    <property type="protein sequence ID" value="CBK23890.2"/>
    <property type="molecule type" value="Genomic_DNA"/>
</dbReference>
<dbReference type="GO" id="GO:0005524">
    <property type="term" value="F:ATP binding"/>
    <property type="evidence" value="ECO:0007669"/>
    <property type="project" value="InterPro"/>
</dbReference>
<dbReference type="InterPro" id="IPR051681">
    <property type="entry name" value="Ser/Thr_Kinases-Pseudokinases"/>
</dbReference>
<dbReference type="RefSeq" id="XP_012897938.1">
    <property type="nucleotide sequence ID" value="XM_013042484.1"/>
</dbReference>
<keyword evidence="4" id="KW-1185">Reference proteome</keyword>
<dbReference type="CDD" id="cd00180">
    <property type="entry name" value="PKc"/>
    <property type="match status" value="1"/>
</dbReference>
<dbReference type="GO" id="GO:0004674">
    <property type="term" value="F:protein serine/threonine kinase activity"/>
    <property type="evidence" value="ECO:0007669"/>
    <property type="project" value="TreeGrafter"/>
</dbReference>
<dbReference type="PANTHER" id="PTHR44329">
    <property type="entry name" value="SERINE/THREONINE-PROTEIN KINASE TNNI3K-RELATED"/>
    <property type="match status" value="1"/>
</dbReference>
<evidence type="ECO:0000313" key="3">
    <source>
        <dbReference type="EMBL" id="CBK23890.2"/>
    </source>
</evidence>
<sequence>MELHEEKQMLLVEKSMIDQQLALETELRKNLQKELRHRCEELNELRKEAIELRSAASQTQKRMIEATRVLSPSLQISPHEVRSLLVCDIRREFARCRRQNATLFESVWRDAPVAVKSIPSNPKELDTRYDWLQLCAVWASLRHPNILPVLYGVQFESFQSAALVMELCPGSLEDAVRYAQQRDFPLSLATKVGWLLQIARAIGFLHHQDPPIAHGGVCPSNVLLTGSLVPRLTDIGVRSVERVLYDRSFEGEFVAPEERGKEATSSVAGDVFSLGKVIRNGEMGKDAEKGLSDVLKLMIHRYCNENPSSRPSIDVVVEDLERWKRSVSKEIALSVNTTPSLIYNRENGRLQWNESFIVRDGLGIKKD</sequence>
<dbReference type="InterPro" id="IPR011009">
    <property type="entry name" value="Kinase-like_dom_sf"/>
</dbReference>
<accession>D8M751</accession>
<dbReference type="Gene3D" id="1.10.510.10">
    <property type="entry name" value="Transferase(Phosphotransferase) domain 1"/>
    <property type="match status" value="1"/>
</dbReference>
<dbReference type="PANTHER" id="PTHR44329:SF289">
    <property type="entry name" value="SERINE_THREONINE-PROTEIN KINASE VIK"/>
    <property type="match status" value="1"/>
</dbReference>
<dbReference type="PROSITE" id="PS50011">
    <property type="entry name" value="PROTEIN_KINASE_DOM"/>
    <property type="match status" value="1"/>
</dbReference>
<dbReference type="AlphaFoldDB" id="D8M751"/>
<feature type="domain" description="Protein kinase" evidence="2">
    <location>
        <begin position="79"/>
        <end position="324"/>
    </location>
</feature>
<reference evidence="3" key="1">
    <citation type="submission" date="2010-02" db="EMBL/GenBank/DDBJ databases">
        <title>Sequencing and annotation of the Blastocystis hominis genome.</title>
        <authorList>
            <person name="Wincker P."/>
        </authorList>
    </citation>
    <scope>NUCLEOTIDE SEQUENCE</scope>
    <source>
        <strain evidence="3">Singapore isolate B</strain>
    </source>
</reference>
<organism evidence="3">
    <name type="scientific">Blastocystis hominis</name>
    <dbReference type="NCBI Taxonomy" id="12968"/>
    <lineage>
        <taxon>Eukaryota</taxon>
        <taxon>Sar</taxon>
        <taxon>Stramenopiles</taxon>
        <taxon>Bigyra</taxon>
        <taxon>Opalozoa</taxon>
        <taxon>Opalinata</taxon>
        <taxon>Blastocystidae</taxon>
        <taxon>Blastocystis</taxon>
    </lineage>
</organism>
<dbReference type="SUPFAM" id="SSF56112">
    <property type="entry name" value="Protein kinase-like (PK-like)"/>
    <property type="match status" value="1"/>
</dbReference>
<gene>
    <name evidence="3" type="ORF">GSBLH_T00007150001</name>
</gene>
<evidence type="ECO:0000256" key="1">
    <source>
        <dbReference type="SAM" id="Coils"/>
    </source>
</evidence>
<protein>
    <recommendedName>
        <fullName evidence="2">Protein kinase domain-containing protein</fullName>
    </recommendedName>
</protein>
<keyword evidence="1" id="KW-0175">Coiled coil</keyword>
<dbReference type="Pfam" id="PF00069">
    <property type="entry name" value="Pkinase"/>
    <property type="match status" value="1"/>
</dbReference>